<dbReference type="PANTHER" id="PTHR42776">
    <property type="entry name" value="SERINE PEPTIDASE S9 FAMILY MEMBER"/>
    <property type="match status" value="1"/>
</dbReference>
<dbReference type="EMBL" id="CP072788">
    <property type="protein sequence ID" value="QTR02989.1"/>
    <property type="molecule type" value="Genomic_DNA"/>
</dbReference>
<feature type="domain" description="Peptidase S9 prolyl oligopeptidase catalytic" evidence="2">
    <location>
        <begin position="8"/>
        <end position="104"/>
    </location>
</feature>
<accession>A0A8T8HX89</accession>
<evidence type="ECO:0000313" key="4">
    <source>
        <dbReference type="Proteomes" id="UP000671828"/>
    </source>
</evidence>
<dbReference type="SUPFAM" id="SSF53474">
    <property type="entry name" value="alpha/beta-Hydrolases"/>
    <property type="match status" value="1"/>
</dbReference>
<dbReference type="Gene3D" id="3.40.50.1820">
    <property type="entry name" value="alpha/beta hydrolase"/>
    <property type="match status" value="1"/>
</dbReference>
<dbReference type="Proteomes" id="UP000671828">
    <property type="component" value="Chromosome"/>
</dbReference>
<feature type="non-terminal residue" evidence="3">
    <location>
        <position position="1"/>
    </location>
</feature>
<feature type="non-terminal residue" evidence="3">
    <location>
        <position position="108"/>
    </location>
</feature>
<keyword evidence="1" id="KW-0378">Hydrolase</keyword>
<dbReference type="InterPro" id="IPR001375">
    <property type="entry name" value="Peptidase_S9_cat"/>
</dbReference>
<dbReference type="AlphaFoldDB" id="A0A8T8HX89"/>
<organism evidence="3 4">
    <name type="scientific">Saccharothrix algeriensis</name>
    <dbReference type="NCBI Taxonomy" id="173560"/>
    <lineage>
        <taxon>Bacteria</taxon>
        <taxon>Bacillati</taxon>
        <taxon>Actinomycetota</taxon>
        <taxon>Actinomycetes</taxon>
        <taxon>Pseudonocardiales</taxon>
        <taxon>Pseudonocardiaceae</taxon>
        <taxon>Saccharothrix</taxon>
    </lineage>
</organism>
<gene>
    <name evidence="3" type="ORF">J7S33_29010</name>
</gene>
<dbReference type="GO" id="GO:0004252">
    <property type="term" value="F:serine-type endopeptidase activity"/>
    <property type="evidence" value="ECO:0007669"/>
    <property type="project" value="TreeGrafter"/>
</dbReference>
<sequence>LHALAHVPGFSAAIVHSGCYNRTRTPTGFQFERRSLWEAPSVYDAFSALRTADRLDRPVLIVHGLADTNPATPPDQAVELYRGIVANGGTARMVLIPDEEHNLRHFET</sequence>
<name>A0A8T8HX89_9PSEU</name>
<evidence type="ECO:0000259" key="2">
    <source>
        <dbReference type="Pfam" id="PF00326"/>
    </source>
</evidence>
<evidence type="ECO:0000256" key="1">
    <source>
        <dbReference type="ARBA" id="ARBA00022801"/>
    </source>
</evidence>
<dbReference type="PANTHER" id="PTHR42776:SF28">
    <property type="entry name" value="GLUTAMYL ENDOPEPTIDASE, CHLOROPLASTIC-RELATED"/>
    <property type="match status" value="1"/>
</dbReference>
<protein>
    <submittedName>
        <fullName evidence="3">Prolyl oligopeptidase family serine peptidase</fullName>
    </submittedName>
</protein>
<dbReference type="InterPro" id="IPR029058">
    <property type="entry name" value="AB_hydrolase_fold"/>
</dbReference>
<proteinExistence type="predicted"/>
<reference evidence="3" key="1">
    <citation type="submission" date="2021-04" db="EMBL/GenBank/DDBJ databases">
        <title>Saccharothrix algeriensis WGS.</title>
        <authorList>
            <person name="Stuskova K."/>
            <person name="Hakalova E."/>
            <person name="Tebbal A.B."/>
            <person name="Eichmeier A."/>
        </authorList>
    </citation>
    <scope>NUCLEOTIDE SEQUENCE</scope>
    <source>
        <strain evidence="3">NRRL B-24137</strain>
    </source>
</reference>
<evidence type="ECO:0000313" key="3">
    <source>
        <dbReference type="EMBL" id="QTR02989.1"/>
    </source>
</evidence>
<dbReference type="GO" id="GO:0006508">
    <property type="term" value="P:proteolysis"/>
    <property type="evidence" value="ECO:0007669"/>
    <property type="project" value="InterPro"/>
</dbReference>
<dbReference type="Pfam" id="PF00326">
    <property type="entry name" value="Peptidase_S9"/>
    <property type="match status" value="1"/>
</dbReference>